<accession>A0AA38ID26</accession>
<dbReference type="Proteomes" id="UP001168821">
    <property type="component" value="Unassembled WGS sequence"/>
</dbReference>
<proteinExistence type="predicted"/>
<organism evidence="2 3">
    <name type="scientific">Zophobas morio</name>
    <dbReference type="NCBI Taxonomy" id="2755281"/>
    <lineage>
        <taxon>Eukaryota</taxon>
        <taxon>Metazoa</taxon>
        <taxon>Ecdysozoa</taxon>
        <taxon>Arthropoda</taxon>
        <taxon>Hexapoda</taxon>
        <taxon>Insecta</taxon>
        <taxon>Pterygota</taxon>
        <taxon>Neoptera</taxon>
        <taxon>Endopterygota</taxon>
        <taxon>Coleoptera</taxon>
        <taxon>Polyphaga</taxon>
        <taxon>Cucujiformia</taxon>
        <taxon>Tenebrionidae</taxon>
        <taxon>Zophobas</taxon>
    </lineage>
</organism>
<dbReference type="PANTHER" id="PTHR21112">
    <property type="entry name" value="CHEMOSENSORY PROTEIN A 29A-RELATED"/>
    <property type="match status" value="1"/>
</dbReference>
<comment type="caution">
    <text evidence="2">The sequence shown here is derived from an EMBL/GenBank/DDBJ whole genome shotgun (WGS) entry which is preliminary data.</text>
</comment>
<dbReference type="AlphaFoldDB" id="A0AA38ID26"/>
<evidence type="ECO:0000313" key="2">
    <source>
        <dbReference type="EMBL" id="KAJ3652864.1"/>
    </source>
</evidence>
<protein>
    <submittedName>
        <fullName evidence="2">Uncharacterized protein</fullName>
    </submittedName>
</protein>
<reference evidence="2" key="1">
    <citation type="journal article" date="2023" name="G3 (Bethesda)">
        <title>Whole genome assemblies of Zophobas morio and Tenebrio molitor.</title>
        <authorList>
            <person name="Kaur S."/>
            <person name="Stinson S.A."/>
            <person name="diCenzo G.C."/>
        </authorList>
    </citation>
    <scope>NUCLEOTIDE SEQUENCE</scope>
    <source>
        <strain evidence="2">QUZm001</strain>
    </source>
</reference>
<evidence type="ECO:0000256" key="1">
    <source>
        <dbReference type="ARBA" id="ARBA00022729"/>
    </source>
</evidence>
<dbReference type="EMBL" id="JALNTZ010000005">
    <property type="protein sequence ID" value="KAJ3652864.1"/>
    <property type="molecule type" value="Genomic_DNA"/>
</dbReference>
<name>A0AA38ID26_9CUCU</name>
<sequence length="167" mass="19371">MRHKYVVNIESGSLCPDNDKLEVPMKTFRVDRLNRTHRVLNVDFTFAEPLDDSAEGTLWMDKWSNGKWINMPFLPFQKDPCKCAMTMSPPAMISMWVEMEKAMGIRNPGKCPVAAGNYTMRNYVIDMTYDVPFFSGRFRATPMFRRIATKKKIFCANVIMTFSELMN</sequence>
<dbReference type="Gene3D" id="2.70.220.10">
    <property type="entry name" value="Ganglioside GM2 activator"/>
    <property type="match status" value="1"/>
</dbReference>
<gene>
    <name evidence="2" type="ORF">Zmor_018794</name>
</gene>
<keyword evidence="3" id="KW-1185">Reference proteome</keyword>
<dbReference type="InterPro" id="IPR036846">
    <property type="entry name" value="GM2-AP_sf"/>
</dbReference>
<keyword evidence="1" id="KW-0732">Signal</keyword>
<evidence type="ECO:0000313" key="3">
    <source>
        <dbReference type="Proteomes" id="UP001168821"/>
    </source>
</evidence>
<dbReference type="PANTHER" id="PTHR21112:SF0">
    <property type="entry name" value="CHEMOSENSORY PROTEIN A 29A-RELATED"/>
    <property type="match status" value="1"/>
</dbReference>